<dbReference type="SUPFAM" id="SSF55961">
    <property type="entry name" value="Bet v1-like"/>
    <property type="match status" value="1"/>
</dbReference>
<sequence length="171" mass="19547">MPAAHLVRIIESKVCIAAPAAVVWEHITNVQLEQFADPLLFRLLDVPKPLRATLLTEGAGGSRTAYFANGKKFEQQILRWEPNKFYSFRFNPEPGFRVGYVFELSAGIFRMLAGAYELREEAGDTVLTLRTEYSVQRSLRWLLLAPITAVLHLFQRYLLRSIKRNAEHEAV</sequence>
<name>A0ABX2Q469_9BACT</name>
<proteinExistence type="predicted"/>
<dbReference type="InterPro" id="IPR023393">
    <property type="entry name" value="START-like_dom_sf"/>
</dbReference>
<keyword evidence="2" id="KW-1185">Reference proteome</keyword>
<dbReference type="Proteomes" id="UP000626554">
    <property type="component" value="Unassembled WGS sequence"/>
</dbReference>
<evidence type="ECO:0000313" key="2">
    <source>
        <dbReference type="Proteomes" id="UP000626554"/>
    </source>
</evidence>
<evidence type="ECO:0008006" key="3">
    <source>
        <dbReference type="Google" id="ProtNLM"/>
    </source>
</evidence>
<accession>A0ABX2Q469</accession>
<organism evidence="1 2">
    <name type="scientific">Hymenobacter terrestris</name>
    <dbReference type="NCBI Taxonomy" id="2748310"/>
    <lineage>
        <taxon>Bacteria</taxon>
        <taxon>Pseudomonadati</taxon>
        <taxon>Bacteroidota</taxon>
        <taxon>Cytophagia</taxon>
        <taxon>Cytophagales</taxon>
        <taxon>Hymenobacteraceae</taxon>
        <taxon>Hymenobacter</taxon>
    </lineage>
</organism>
<dbReference type="RefSeq" id="WP_176900430.1">
    <property type="nucleotide sequence ID" value="NZ_JABKAV010000039.1"/>
</dbReference>
<comment type="caution">
    <text evidence="1">The sequence shown here is derived from an EMBL/GenBank/DDBJ whole genome shotgun (WGS) entry which is preliminary data.</text>
</comment>
<evidence type="ECO:0000313" key="1">
    <source>
        <dbReference type="EMBL" id="NVO85743.1"/>
    </source>
</evidence>
<protein>
    <recommendedName>
        <fullName evidence="3">SRPBCC family protein</fullName>
    </recommendedName>
</protein>
<gene>
    <name evidence="1" type="ORF">HW556_12715</name>
</gene>
<dbReference type="Gene3D" id="3.30.530.20">
    <property type="match status" value="1"/>
</dbReference>
<dbReference type="EMBL" id="JABKAV010000039">
    <property type="protein sequence ID" value="NVO85743.1"/>
    <property type="molecule type" value="Genomic_DNA"/>
</dbReference>
<reference evidence="1 2" key="1">
    <citation type="submission" date="2020-05" db="EMBL/GenBank/DDBJ databases">
        <title>Hymenobacter terrestris sp. nov. and Hymenobacter lapidiphilus sp. nov., isolated from regoliths in Antarctica.</title>
        <authorList>
            <person name="Sedlacek I."/>
            <person name="Pantucek R."/>
            <person name="Zeman M."/>
            <person name="Holochova P."/>
            <person name="Kralova S."/>
            <person name="Stankova E."/>
            <person name="Sedo O."/>
            <person name="Micenkova L."/>
            <person name="Svec P."/>
            <person name="Gupta V."/>
            <person name="Sood U."/>
            <person name="Korpole U.S."/>
            <person name="Lal R."/>
        </authorList>
    </citation>
    <scope>NUCLEOTIDE SEQUENCE [LARGE SCALE GENOMIC DNA]</scope>
    <source>
        <strain evidence="1 2">P5252</strain>
    </source>
</reference>